<dbReference type="Proteomes" id="UP000006038">
    <property type="component" value="Chromosome 10"/>
</dbReference>
<organism evidence="1">
    <name type="scientific">Oryza brachyantha</name>
    <name type="common">malo sina</name>
    <dbReference type="NCBI Taxonomy" id="4533"/>
    <lineage>
        <taxon>Eukaryota</taxon>
        <taxon>Viridiplantae</taxon>
        <taxon>Streptophyta</taxon>
        <taxon>Embryophyta</taxon>
        <taxon>Tracheophyta</taxon>
        <taxon>Spermatophyta</taxon>
        <taxon>Magnoliopsida</taxon>
        <taxon>Liliopsida</taxon>
        <taxon>Poales</taxon>
        <taxon>Poaceae</taxon>
        <taxon>BOP clade</taxon>
        <taxon>Oryzoideae</taxon>
        <taxon>Oryzeae</taxon>
        <taxon>Oryzinae</taxon>
        <taxon>Oryza</taxon>
    </lineage>
</organism>
<accession>J3N1L2</accession>
<dbReference type="AlphaFoldDB" id="J3N1L2"/>
<dbReference type="EnsemblPlants" id="OB10G14100.1">
    <property type="protein sequence ID" value="OB10G14100.1"/>
    <property type="gene ID" value="OB10G14100"/>
</dbReference>
<protein>
    <submittedName>
        <fullName evidence="1">Uncharacterized protein</fullName>
    </submittedName>
</protein>
<reference evidence="1" key="1">
    <citation type="journal article" date="2013" name="Nat. Commun.">
        <title>Whole-genome sequencing of Oryza brachyantha reveals mechanisms underlying Oryza genome evolution.</title>
        <authorList>
            <person name="Chen J."/>
            <person name="Huang Q."/>
            <person name="Gao D."/>
            <person name="Wang J."/>
            <person name="Lang Y."/>
            <person name="Liu T."/>
            <person name="Li B."/>
            <person name="Bai Z."/>
            <person name="Luis Goicoechea J."/>
            <person name="Liang C."/>
            <person name="Chen C."/>
            <person name="Zhang W."/>
            <person name="Sun S."/>
            <person name="Liao Y."/>
            <person name="Zhang X."/>
            <person name="Yang L."/>
            <person name="Song C."/>
            <person name="Wang M."/>
            <person name="Shi J."/>
            <person name="Liu G."/>
            <person name="Liu J."/>
            <person name="Zhou H."/>
            <person name="Zhou W."/>
            <person name="Yu Q."/>
            <person name="An N."/>
            <person name="Chen Y."/>
            <person name="Cai Q."/>
            <person name="Wang B."/>
            <person name="Liu B."/>
            <person name="Min J."/>
            <person name="Huang Y."/>
            <person name="Wu H."/>
            <person name="Li Z."/>
            <person name="Zhang Y."/>
            <person name="Yin Y."/>
            <person name="Song W."/>
            <person name="Jiang J."/>
            <person name="Jackson S.A."/>
            <person name="Wing R.A."/>
            <person name="Wang J."/>
            <person name="Chen M."/>
        </authorList>
    </citation>
    <scope>NUCLEOTIDE SEQUENCE [LARGE SCALE GENOMIC DNA]</scope>
    <source>
        <strain evidence="1">cv. IRGC 101232</strain>
    </source>
</reference>
<dbReference type="Gramene" id="OB10G14100.1">
    <property type="protein sequence ID" value="OB10G14100.1"/>
    <property type="gene ID" value="OB10G14100"/>
</dbReference>
<reference evidence="1" key="2">
    <citation type="submission" date="2013-04" db="UniProtKB">
        <authorList>
            <consortium name="EnsemblPlants"/>
        </authorList>
    </citation>
    <scope>IDENTIFICATION</scope>
</reference>
<dbReference type="HOGENOM" id="CLU_2658442_0_0_1"/>
<evidence type="ECO:0000313" key="1">
    <source>
        <dbReference type="EnsemblPlants" id="OB10G14100.1"/>
    </source>
</evidence>
<sequence length="76" mass="8001">MSKQRIIGQGVSAYEIENARGTEANLGVEADGPACPFGLVTYDSTPSLSPSNLDPSSAVVGSLRQIDQPGYTKRQC</sequence>
<name>J3N1L2_ORYBR</name>
<proteinExistence type="predicted"/>
<evidence type="ECO:0000313" key="2">
    <source>
        <dbReference type="Proteomes" id="UP000006038"/>
    </source>
</evidence>
<keyword evidence="2" id="KW-1185">Reference proteome</keyword>